<dbReference type="EMBL" id="CP014782">
    <property type="protein sequence ID" value="AQS38724.1"/>
    <property type="molecule type" value="Genomic_DNA"/>
</dbReference>
<dbReference type="AlphaFoldDB" id="A0A1S6HTB7"/>
<dbReference type="KEGG" id="spsw:Sps_03597"/>
<gene>
    <name evidence="1" type="ORF">Sps_03597</name>
</gene>
<evidence type="ECO:0000313" key="2">
    <source>
        <dbReference type="Proteomes" id="UP000189545"/>
    </source>
</evidence>
<reference evidence="1 2" key="1">
    <citation type="submission" date="2016-03" db="EMBL/GenBank/DDBJ databases">
        <title>Complete genome sequence of Shewanella psychrophila WP2, a deep sea bacterium isolated from west Pacific sediment.</title>
        <authorList>
            <person name="Xu G."/>
            <person name="Jian H."/>
        </authorList>
    </citation>
    <scope>NUCLEOTIDE SEQUENCE [LARGE SCALE GENOMIC DNA]</scope>
    <source>
        <strain evidence="1 2">WP2</strain>
    </source>
</reference>
<name>A0A1S6HTB7_9GAMM</name>
<sequence>MFFSWYQDFSTLLIYLCDAIHIIGIRREIDKKLMFVRGALKRDDEFQKQKNHH</sequence>
<accession>A0A1S6HTB7</accession>
<keyword evidence="2" id="KW-1185">Reference proteome</keyword>
<organism evidence="1 2">
    <name type="scientific">Shewanella psychrophila</name>
    <dbReference type="NCBI Taxonomy" id="225848"/>
    <lineage>
        <taxon>Bacteria</taxon>
        <taxon>Pseudomonadati</taxon>
        <taxon>Pseudomonadota</taxon>
        <taxon>Gammaproteobacteria</taxon>
        <taxon>Alteromonadales</taxon>
        <taxon>Shewanellaceae</taxon>
        <taxon>Shewanella</taxon>
    </lineage>
</organism>
<proteinExistence type="predicted"/>
<evidence type="ECO:0000313" key="1">
    <source>
        <dbReference type="EMBL" id="AQS38724.1"/>
    </source>
</evidence>
<dbReference type="Proteomes" id="UP000189545">
    <property type="component" value="Chromosome"/>
</dbReference>
<protein>
    <submittedName>
        <fullName evidence="1">Uncharacterized protein</fullName>
    </submittedName>
</protein>